<keyword evidence="2" id="KW-1185">Reference proteome</keyword>
<accession>A0AAV6I9G8</accession>
<proteinExistence type="predicted"/>
<evidence type="ECO:0000313" key="2">
    <source>
        <dbReference type="Proteomes" id="UP000823749"/>
    </source>
</evidence>
<evidence type="ECO:0008006" key="3">
    <source>
        <dbReference type="Google" id="ProtNLM"/>
    </source>
</evidence>
<dbReference type="AlphaFoldDB" id="A0AAV6I9G8"/>
<gene>
    <name evidence="1" type="ORF">RHGRI_031185</name>
</gene>
<dbReference type="EMBL" id="JACTNZ010000011">
    <property type="protein sequence ID" value="KAG5524440.1"/>
    <property type="molecule type" value="Genomic_DNA"/>
</dbReference>
<evidence type="ECO:0000313" key="1">
    <source>
        <dbReference type="EMBL" id="KAG5524440.1"/>
    </source>
</evidence>
<dbReference type="InterPro" id="IPR036910">
    <property type="entry name" value="HMG_box_dom_sf"/>
</dbReference>
<organism evidence="1 2">
    <name type="scientific">Rhododendron griersonianum</name>
    <dbReference type="NCBI Taxonomy" id="479676"/>
    <lineage>
        <taxon>Eukaryota</taxon>
        <taxon>Viridiplantae</taxon>
        <taxon>Streptophyta</taxon>
        <taxon>Embryophyta</taxon>
        <taxon>Tracheophyta</taxon>
        <taxon>Spermatophyta</taxon>
        <taxon>Magnoliopsida</taxon>
        <taxon>eudicotyledons</taxon>
        <taxon>Gunneridae</taxon>
        <taxon>Pentapetalae</taxon>
        <taxon>asterids</taxon>
        <taxon>Ericales</taxon>
        <taxon>Ericaceae</taxon>
        <taxon>Ericoideae</taxon>
        <taxon>Rhodoreae</taxon>
        <taxon>Rhododendron</taxon>
    </lineage>
</organism>
<sequence>MQHSSVAAEAWNNMSDAEKKPFLDLANQRKTRTKKNAPIKKKTHALPLFRIRCSPKALVKLNASLNKDQRIAIEIVGFGSMLTL</sequence>
<protein>
    <recommendedName>
        <fullName evidence="3">HMG box domain-containing protein</fullName>
    </recommendedName>
</protein>
<dbReference type="Gene3D" id="1.10.30.10">
    <property type="entry name" value="High mobility group box domain"/>
    <property type="match status" value="1"/>
</dbReference>
<dbReference type="SUPFAM" id="SSF47095">
    <property type="entry name" value="HMG-box"/>
    <property type="match status" value="1"/>
</dbReference>
<name>A0AAV6I9G8_9ERIC</name>
<reference evidence="1" key="1">
    <citation type="submission" date="2020-08" db="EMBL/GenBank/DDBJ databases">
        <title>Plant Genome Project.</title>
        <authorList>
            <person name="Zhang R.-G."/>
        </authorList>
    </citation>
    <scope>NUCLEOTIDE SEQUENCE</scope>
    <source>
        <strain evidence="1">WSP0</strain>
        <tissue evidence="1">Leaf</tissue>
    </source>
</reference>
<comment type="caution">
    <text evidence="1">The sequence shown here is derived from an EMBL/GenBank/DDBJ whole genome shotgun (WGS) entry which is preliminary data.</text>
</comment>
<dbReference type="Proteomes" id="UP000823749">
    <property type="component" value="Chromosome 11"/>
</dbReference>